<evidence type="ECO:0000256" key="2">
    <source>
        <dbReference type="ARBA" id="ARBA00006577"/>
    </source>
</evidence>
<dbReference type="Pfam" id="PF01346">
    <property type="entry name" value="FKBP_N"/>
    <property type="match status" value="1"/>
</dbReference>
<feature type="domain" description="PPIase FKBP-type" evidence="9">
    <location>
        <begin position="143"/>
        <end position="230"/>
    </location>
</feature>
<evidence type="ECO:0000256" key="7">
    <source>
        <dbReference type="RuleBase" id="RU003915"/>
    </source>
</evidence>
<dbReference type="InterPro" id="IPR036944">
    <property type="entry name" value="PPIase_FKBP_N_sf"/>
</dbReference>
<keyword evidence="4 6" id="KW-0697">Rotamase</keyword>
<evidence type="ECO:0000256" key="4">
    <source>
        <dbReference type="ARBA" id="ARBA00023110"/>
    </source>
</evidence>
<dbReference type="FunFam" id="3.10.50.40:FF:000045">
    <property type="entry name" value="Peptidyl-prolyl cis-trans isomerase"/>
    <property type="match status" value="1"/>
</dbReference>
<dbReference type="RefSeq" id="WP_144995475.1">
    <property type="nucleotide sequence ID" value="NZ_CP036281.1"/>
</dbReference>
<comment type="catalytic activity">
    <reaction evidence="1 6 7">
        <text>[protein]-peptidylproline (omega=180) = [protein]-peptidylproline (omega=0)</text>
        <dbReference type="Rhea" id="RHEA:16237"/>
        <dbReference type="Rhea" id="RHEA-COMP:10747"/>
        <dbReference type="Rhea" id="RHEA-COMP:10748"/>
        <dbReference type="ChEBI" id="CHEBI:83833"/>
        <dbReference type="ChEBI" id="CHEBI:83834"/>
        <dbReference type="EC" id="5.2.1.8"/>
    </reaction>
</comment>
<dbReference type="Gene3D" id="1.10.287.460">
    <property type="entry name" value="Peptidyl-prolyl cis-trans isomerase, FKBP-type, N-terminal domain"/>
    <property type="match status" value="1"/>
</dbReference>
<evidence type="ECO:0000313" key="11">
    <source>
        <dbReference type="Proteomes" id="UP000317178"/>
    </source>
</evidence>
<reference evidence="10 11" key="1">
    <citation type="submission" date="2019-02" db="EMBL/GenBank/DDBJ databases">
        <title>Deep-cultivation of Planctomycetes and their phenomic and genomic characterization uncovers novel biology.</title>
        <authorList>
            <person name="Wiegand S."/>
            <person name="Jogler M."/>
            <person name="Boedeker C."/>
            <person name="Pinto D."/>
            <person name="Vollmers J."/>
            <person name="Rivas-Marin E."/>
            <person name="Kohn T."/>
            <person name="Peeters S.H."/>
            <person name="Heuer A."/>
            <person name="Rast P."/>
            <person name="Oberbeckmann S."/>
            <person name="Bunk B."/>
            <person name="Jeske O."/>
            <person name="Meyerdierks A."/>
            <person name="Storesund J.E."/>
            <person name="Kallscheuer N."/>
            <person name="Luecker S."/>
            <person name="Lage O.M."/>
            <person name="Pohl T."/>
            <person name="Merkel B.J."/>
            <person name="Hornburger P."/>
            <person name="Mueller R.-W."/>
            <person name="Bruemmer F."/>
            <person name="Labrenz M."/>
            <person name="Spormann A.M."/>
            <person name="Op den Camp H."/>
            <person name="Overmann J."/>
            <person name="Amann R."/>
            <person name="Jetten M.S.M."/>
            <person name="Mascher T."/>
            <person name="Medema M.H."/>
            <person name="Devos D.P."/>
            <person name="Kaster A.-K."/>
            <person name="Ovreas L."/>
            <person name="Rohde M."/>
            <person name="Galperin M.Y."/>
            <person name="Jogler C."/>
        </authorList>
    </citation>
    <scope>NUCLEOTIDE SEQUENCE [LARGE SCALE GENOMIC DNA]</scope>
    <source>
        <strain evidence="10 11">Pla110</strain>
    </source>
</reference>
<dbReference type="OrthoDB" id="280278at2"/>
<evidence type="ECO:0000256" key="3">
    <source>
        <dbReference type="ARBA" id="ARBA00022729"/>
    </source>
</evidence>
<dbReference type="GO" id="GO:0006457">
    <property type="term" value="P:protein folding"/>
    <property type="evidence" value="ECO:0007669"/>
    <property type="project" value="InterPro"/>
</dbReference>
<comment type="similarity">
    <text evidence="2 7">Belongs to the FKBP-type PPIase family.</text>
</comment>
<evidence type="ECO:0000256" key="8">
    <source>
        <dbReference type="SAM" id="SignalP"/>
    </source>
</evidence>
<dbReference type="Pfam" id="PF00254">
    <property type="entry name" value="FKBP_C"/>
    <property type="match status" value="1"/>
</dbReference>
<keyword evidence="3 8" id="KW-0732">Signal</keyword>
<dbReference type="KEGG" id="plon:Pla110_19670"/>
<keyword evidence="11" id="KW-1185">Reference proteome</keyword>
<gene>
    <name evidence="10" type="primary">fklB</name>
    <name evidence="10" type="ORF">Pla110_19670</name>
</gene>
<dbReference type="EMBL" id="CP036281">
    <property type="protein sequence ID" value="QDU80243.1"/>
    <property type="molecule type" value="Genomic_DNA"/>
</dbReference>
<feature type="signal peptide" evidence="8">
    <location>
        <begin position="1"/>
        <end position="26"/>
    </location>
</feature>
<protein>
    <recommendedName>
        <fullName evidence="7">Peptidyl-prolyl cis-trans isomerase</fullName>
        <ecNumber evidence="7">5.2.1.8</ecNumber>
    </recommendedName>
</protein>
<sequence precursor="true">MRLFKLAVPLCAVGLIYAISCPLAIAQTKVEELKTLEDKAAYGIGYSIGKNLAEGGMTFDLTMFAKGVKDAFDKAEPPISETEIREAVTTYQVQKIEMAAEENKKAGEAFLAKNAKRKEVTTTESGLQYEVLKKGAGESPKATDKVKVHYHGTLTDGTVFDSSVDRGEPISFPLDGVIQGWTEGVQLMNVGSKFKFVIPGDLAYGENPRPGGPIGPNETLVFEVELLGIGE</sequence>
<dbReference type="InterPro" id="IPR001179">
    <property type="entry name" value="PPIase_FKBP_dom"/>
</dbReference>
<evidence type="ECO:0000256" key="6">
    <source>
        <dbReference type="PROSITE-ProRule" id="PRU00277"/>
    </source>
</evidence>
<evidence type="ECO:0000259" key="9">
    <source>
        <dbReference type="PROSITE" id="PS50059"/>
    </source>
</evidence>
<proteinExistence type="inferred from homology"/>
<dbReference type="PANTHER" id="PTHR43811">
    <property type="entry name" value="FKBP-TYPE PEPTIDYL-PROLYL CIS-TRANS ISOMERASE FKPA"/>
    <property type="match status" value="1"/>
</dbReference>
<keyword evidence="5 6" id="KW-0413">Isomerase</keyword>
<dbReference type="AlphaFoldDB" id="A0A518CM20"/>
<dbReference type="InterPro" id="IPR000774">
    <property type="entry name" value="PPIase_FKBP_N"/>
</dbReference>
<evidence type="ECO:0000256" key="1">
    <source>
        <dbReference type="ARBA" id="ARBA00000971"/>
    </source>
</evidence>
<dbReference type="SUPFAM" id="SSF54534">
    <property type="entry name" value="FKBP-like"/>
    <property type="match status" value="1"/>
</dbReference>
<dbReference type="GO" id="GO:0003755">
    <property type="term" value="F:peptidyl-prolyl cis-trans isomerase activity"/>
    <property type="evidence" value="ECO:0007669"/>
    <property type="project" value="UniProtKB-UniRule"/>
</dbReference>
<dbReference type="Proteomes" id="UP000317178">
    <property type="component" value="Chromosome"/>
</dbReference>
<feature type="chain" id="PRO_5021947575" description="Peptidyl-prolyl cis-trans isomerase" evidence="8">
    <location>
        <begin position="27"/>
        <end position="231"/>
    </location>
</feature>
<evidence type="ECO:0000256" key="5">
    <source>
        <dbReference type="ARBA" id="ARBA00023235"/>
    </source>
</evidence>
<organism evidence="10 11">
    <name type="scientific">Polystyrenella longa</name>
    <dbReference type="NCBI Taxonomy" id="2528007"/>
    <lineage>
        <taxon>Bacteria</taxon>
        <taxon>Pseudomonadati</taxon>
        <taxon>Planctomycetota</taxon>
        <taxon>Planctomycetia</taxon>
        <taxon>Planctomycetales</taxon>
        <taxon>Planctomycetaceae</taxon>
        <taxon>Polystyrenella</taxon>
    </lineage>
</organism>
<dbReference type="EC" id="5.2.1.8" evidence="7"/>
<dbReference type="Gene3D" id="3.10.50.40">
    <property type="match status" value="1"/>
</dbReference>
<dbReference type="PANTHER" id="PTHR43811:SF19">
    <property type="entry name" value="39 KDA FK506-BINDING NUCLEAR PROTEIN"/>
    <property type="match status" value="1"/>
</dbReference>
<dbReference type="PROSITE" id="PS50059">
    <property type="entry name" value="FKBP_PPIASE"/>
    <property type="match status" value="1"/>
</dbReference>
<name>A0A518CM20_9PLAN</name>
<evidence type="ECO:0000313" key="10">
    <source>
        <dbReference type="EMBL" id="QDU80243.1"/>
    </source>
</evidence>
<accession>A0A518CM20</accession>
<dbReference type="InterPro" id="IPR046357">
    <property type="entry name" value="PPIase_dom_sf"/>
</dbReference>